<dbReference type="AlphaFoldDB" id="A0A8B4BXP3"/>
<evidence type="ECO:0000313" key="1">
    <source>
        <dbReference type="EMBL" id="SHF30311.1"/>
    </source>
</evidence>
<gene>
    <name evidence="1" type="ORF">SAMN02745208_01759</name>
</gene>
<protein>
    <submittedName>
        <fullName evidence="1">Uncharacterized protein</fullName>
    </submittedName>
</protein>
<dbReference type="EMBL" id="FQUB01000031">
    <property type="protein sequence ID" value="SHF30311.1"/>
    <property type="molecule type" value="Genomic_DNA"/>
</dbReference>
<dbReference type="Proteomes" id="UP000184029">
    <property type="component" value="Unassembled WGS sequence"/>
</dbReference>
<comment type="caution">
    <text evidence="1">The sequence shown here is derived from an EMBL/GenBank/DDBJ whole genome shotgun (WGS) entry which is preliminary data.</text>
</comment>
<reference evidence="1 2" key="1">
    <citation type="submission" date="2016-11" db="EMBL/GenBank/DDBJ databases">
        <authorList>
            <person name="Varghese N."/>
            <person name="Submissions S."/>
        </authorList>
    </citation>
    <scope>NUCLEOTIDE SEQUENCE [LARGE SCALE GENOMIC DNA]</scope>
    <source>
        <strain evidence="1 2">DSM 1</strain>
    </source>
</reference>
<sequence length="62" mass="6958">MPQSWRRGIKAYTLHQPSEDSSTHMRGGIAYVTVLFLFGNSPNMAPRDPAPRFGSFSFQPES</sequence>
<evidence type="ECO:0000313" key="2">
    <source>
        <dbReference type="Proteomes" id="UP000184029"/>
    </source>
</evidence>
<dbReference type="KEGG" id="bcoa:BF29_2778"/>
<organism evidence="1 2">
    <name type="scientific">Heyndrickxia coagulans DSM 1 = ATCC 7050</name>
    <dbReference type="NCBI Taxonomy" id="1121088"/>
    <lineage>
        <taxon>Bacteria</taxon>
        <taxon>Bacillati</taxon>
        <taxon>Bacillota</taxon>
        <taxon>Bacilli</taxon>
        <taxon>Bacillales</taxon>
        <taxon>Bacillaceae</taxon>
        <taxon>Heyndrickxia</taxon>
    </lineage>
</organism>
<proteinExistence type="predicted"/>
<accession>A0A8B4BXP3</accession>
<name>A0A8B4BXP3_HEYCO</name>